<comment type="caution">
    <text evidence="2">The sequence shown here is derived from an EMBL/GenBank/DDBJ whole genome shotgun (WGS) entry which is preliminary data.</text>
</comment>
<accession>A0A7J7IB17</accession>
<keyword evidence="3" id="KW-1185">Reference proteome</keyword>
<protein>
    <submittedName>
        <fullName evidence="2">Uncharacterized protein</fullName>
    </submittedName>
</protein>
<reference evidence="3" key="1">
    <citation type="journal article" date="2020" name="Nat. Commun.">
        <title>Genome assembly of wild tea tree DASZ reveals pedigree and selection history of tea varieties.</title>
        <authorList>
            <person name="Zhang W."/>
            <person name="Zhang Y."/>
            <person name="Qiu H."/>
            <person name="Guo Y."/>
            <person name="Wan H."/>
            <person name="Zhang X."/>
            <person name="Scossa F."/>
            <person name="Alseekh S."/>
            <person name="Zhang Q."/>
            <person name="Wang P."/>
            <person name="Xu L."/>
            <person name="Schmidt M.H."/>
            <person name="Jia X."/>
            <person name="Li D."/>
            <person name="Zhu A."/>
            <person name="Guo F."/>
            <person name="Chen W."/>
            <person name="Ni D."/>
            <person name="Usadel B."/>
            <person name="Fernie A.R."/>
            <person name="Wen W."/>
        </authorList>
    </citation>
    <scope>NUCLEOTIDE SEQUENCE [LARGE SCALE GENOMIC DNA]</scope>
    <source>
        <strain evidence="3">cv. G240</strain>
    </source>
</reference>
<feature type="region of interest" description="Disordered" evidence="1">
    <location>
        <begin position="81"/>
        <end position="108"/>
    </location>
</feature>
<evidence type="ECO:0000256" key="1">
    <source>
        <dbReference type="SAM" id="MobiDB-lite"/>
    </source>
</evidence>
<gene>
    <name evidence="2" type="ORF">HYC85_003274</name>
</gene>
<organism evidence="2 3">
    <name type="scientific">Camellia sinensis</name>
    <name type="common">Tea plant</name>
    <name type="synonym">Thea sinensis</name>
    <dbReference type="NCBI Taxonomy" id="4442"/>
    <lineage>
        <taxon>Eukaryota</taxon>
        <taxon>Viridiplantae</taxon>
        <taxon>Streptophyta</taxon>
        <taxon>Embryophyta</taxon>
        <taxon>Tracheophyta</taxon>
        <taxon>Spermatophyta</taxon>
        <taxon>Magnoliopsida</taxon>
        <taxon>eudicotyledons</taxon>
        <taxon>Gunneridae</taxon>
        <taxon>Pentapetalae</taxon>
        <taxon>asterids</taxon>
        <taxon>Ericales</taxon>
        <taxon>Theaceae</taxon>
        <taxon>Camellia</taxon>
    </lineage>
</organism>
<sequence length="108" mass="12129">MLIKRFVTSITSAVDLFLASLHWFEMSITSAVDSNPPYNYFMSNAGSWLLCIGLRRPLLLQWISSWLLFIPMSNGGMLTTRVDPNRARHHTSTSTNGNNSGNQSYTSN</sequence>
<feature type="compositionally biased region" description="Low complexity" evidence="1">
    <location>
        <begin position="92"/>
        <end position="108"/>
    </location>
</feature>
<dbReference type="AlphaFoldDB" id="A0A7J7IB17"/>
<reference evidence="2 3" key="2">
    <citation type="submission" date="2020-07" db="EMBL/GenBank/DDBJ databases">
        <title>Genome assembly of wild tea tree DASZ reveals pedigree and selection history of tea varieties.</title>
        <authorList>
            <person name="Zhang W."/>
        </authorList>
    </citation>
    <scope>NUCLEOTIDE SEQUENCE [LARGE SCALE GENOMIC DNA]</scope>
    <source>
        <strain evidence="3">cv. G240</strain>
        <tissue evidence="2">Leaf</tissue>
    </source>
</reference>
<dbReference type="EMBL" id="JACBKZ010000001">
    <property type="protein sequence ID" value="KAF5962065.1"/>
    <property type="molecule type" value="Genomic_DNA"/>
</dbReference>
<evidence type="ECO:0000313" key="3">
    <source>
        <dbReference type="Proteomes" id="UP000593564"/>
    </source>
</evidence>
<proteinExistence type="predicted"/>
<evidence type="ECO:0000313" key="2">
    <source>
        <dbReference type="EMBL" id="KAF5962065.1"/>
    </source>
</evidence>
<name>A0A7J7IB17_CAMSI</name>
<dbReference type="Proteomes" id="UP000593564">
    <property type="component" value="Unassembled WGS sequence"/>
</dbReference>